<comment type="caution">
    <text evidence="8">The sequence shown here is derived from an EMBL/GenBank/DDBJ whole genome shotgun (WGS) entry which is preliminary data.</text>
</comment>
<dbReference type="PROSITE" id="PS52029">
    <property type="entry name" value="LD_TPASE"/>
    <property type="match status" value="1"/>
</dbReference>
<organism evidence="8 9">
    <name type="scientific">Ruoffia tabacinasalis</name>
    <dbReference type="NCBI Taxonomy" id="87458"/>
    <lineage>
        <taxon>Bacteria</taxon>
        <taxon>Bacillati</taxon>
        <taxon>Bacillota</taxon>
        <taxon>Bacilli</taxon>
        <taxon>Lactobacillales</taxon>
        <taxon>Aerococcaceae</taxon>
        <taxon>Ruoffia</taxon>
    </lineage>
</organism>
<dbReference type="SUPFAM" id="SSF143985">
    <property type="entry name" value="L,D-transpeptidase pre-catalytic domain-like"/>
    <property type="match status" value="1"/>
</dbReference>
<feature type="active site" description="Nucleophile" evidence="6">
    <location>
        <position position="434"/>
    </location>
</feature>
<evidence type="ECO:0000256" key="4">
    <source>
        <dbReference type="ARBA" id="ARBA00022984"/>
    </source>
</evidence>
<dbReference type="UniPathway" id="UPA00219"/>
<dbReference type="RefSeq" id="WP_138404478.1">
    <property type="nucleotide sequence ID" value="NZ_VBSP01000016.1"/>
</dbReference>
<feature type="domain" description="L,D-TPase catalytic" evidence="7">
    <location>
        <begin position="334"/>
        <end position="458"/>
    </location>
</feature>
<dbReference type="PANTHER" id="PTHR30582">
    <property type="entry name" value="L,D-TRANSPEPTIDASE"/>
    <property type="match status" value="1"/>
</dbReference>
<dbReference type="InterPro" id="IPR050979">
    <property type="entry name" value="LD-transpeptidase"/>
</dbReference>
<dbReference type="Pfam" id="PF03734">
    <property type="entry name" value="YkuD"/>
    <property type="match status" value="1"/>
</dbReference>
<dbReference type="SUPFAM" id="SSF141523">
    <property type="entry name" value="L,D-transpeptidase catalytic domain-like"/>
    <property type="match status" value="1"/>
</dbReference>
<evidence type="ECO:0000256" key="6">
    <source>
        <dbReference type="PROSITE-ProRule" id="PRU01373"/>
    </source>
</evidence>
<reference evidence="8 9" key="1">
    <citation type="submission" date="2019-05" db="EMBL/GenBank/DDBJ databases">
        <title>The metagenome of a microbial culture collection derived from dairy environment covers the genomic content of the human microbiome.</title>
        <authorList>
            <person name="Roder T."/>
            <person name="Wuthrich D."/>
            <person name="Sattari Z."/>
            <person name="Von Ah U."/>
            <person name="Bar C."/>
            <person name="Ronchi F."/>
            <person name="Macpherson A.J."/>
            <person name="Ganal-Vonarburg S.C."/>
            <person name="Bruggmann R."/>
            <person name="Vergeres G."/>
        </authorList>
    </citation>
    <scope>NUCLEOTIDE SEQUENCE [LARGE SCALE GENOMIC DNA]</scope>
    <source>
        <strain evidence="8 9">FAM 24227</strain>
    </source>
</reference>
<dbReference type="GO" id="GO:0005576">
    <property type="term" value="C:extracellular region"/>
    <property type="evidence" value="ECO:0007669"/>
    <property type="project" value="TreeGrafter"/>
</dbReference>
<evidence type="ECO:0000259" key="7">
    <source>
        <dbReference type="PROSITE" id="PS52029"/>
    </source>
</evidence>
<dbReference type="InterPro" id="IPR005490">
    <property type="entry name" value="LD_TPept_cat_dom"/>
</dbReference>
<evidence type="ECO:0000256" key="5">
    <source>
        <dbReference type="ARBA" id="ARBA00023316"/>
    </source>
</evidence>
<gene>
    <name evidence="8" type="ORF">FEZ33_05885</name>
</gene>
<dbReference type="PANTHER" id="PTHR30582:SF33">
    <property type="entry name" value="EXPORTED PROTEIN"/>
    <property type="match status" value="1"/>
</dbReference>
<evidence type="ECO:0000313" key="9">
    <source>
        <dbReference type="Proteomes" id="UP000306420"/>
    </source>
</evidence>
<dbReference type="OrthoDB" id="3176960at2"/>
<keyword evidence="5 6" id="KW-0961">Cell wall biogenesis/degradation</keyword>
<dbReference type="CDD" id="cd16913">
    <property type="entry name" value="YkuD_like"/>
    <property type="match status" value="1"/>
</dbReference>
<dbReference type="Gene3D" id="2.40.440.10">
    <property type="entry name" value="L,D-transpeptidase catalytic domain-like"/>
    <property type="match status" value="1"/>
</dbReference>
<comment type="pathway">
    <text evidence="1 6">Cell wall biogenesis; peptidoglycan biosynthesis.</text>
</comment>
<evidence type="ECO:0000256" key="2">
    <source>
        <dbReference type="ARBA" id="ARBA00022679"/>
    </source>
</evidence>
<dbReference type="InterPro" id="IPR022029">
    <property type="entry name" value="YoaR-like_PG-bd"/>
</dbReference>
<sequence length="458" mass="51027">MKKLIISVVSVLVIIIVAYSAGIGYYAEKFQANTTFGSVDISNLTLPEAEEKIQEDIYSKTFQITENGQEVGSIQLGELEPELQTGEVLTKTYNSQNPNEWITGYFQSENHDGGLMETMNLDEQKLNKQLADLGLSNEDRTAAQDATIEYTEAQGYYVTEAEEGNQLDIDKVQELIMNGVQNGEESIEINSAYLEPEVSSHDEKIDSVMEQIETAKNTEINLEIAGNNVTIPQETIEEWIYFDSNNEIVYDQELIYEYLGTLNDEYATYDKPRQFQSTSEGEVTVEPGTLGWSIDRESETQNILADLQAGENVSRQPTIVGTGYNTGGNDIGDSYVEVSVDHQTMWVYVDGQIVVETPIVTGQIGTDTVPGAYSIWDKEEDSELKGYNPRTERDYVQPVNYWLPFDDTGQGIHDAGWQSNFGGNTYQVSGSLGCINTPPDVMADVFAHAYEGMPILIH</sequence>
<dbReference type="Pfam" id="PF12229">
    <property type="entry name" value="PG_binding_4"/>
    <property type="match status" value="2"/>
</dbReference>
<keyword evidence="2" id="KW-0808">Transferase</keyword>
<dbReference type="GO" id="GO:0018104">
    <property type="term" value="P:peptidoglycan-protein cross-linking"/>
    <property type="evidence" value="ECO:0007669"/>
    <property type="project" value="TreeGrafter"/>
</dbReference>
<dbReference type="GO" id="GO:0071972">
    <property type="term" value="F:peptidoglycan L,D-transpeptidase activity"/>
    <property type="evidence" value="ECO:0007669"/>
    <property type="project" value="TreeGrafter"/>
</dbReference>
<accession>A0A5R9DXI3</accession>
<evidence type="ECO:0000313" key="8">
    <source>
        <dbReference type="EMBL" id="TLQ41494.1"/>
    </source>
</evidence>
<proteinExistence type="predicted"/>
<dbReference type="InterPro" id="IPR038063">
    <property type="entry name" value="Transpep_catalytic_dom"/>
</dbReference>
<protein>
    <recommendedName>
        <fullName evidence="7">L,D-TPase catalytic domain-containing protein</fullName>
    </recommendedName>
</protein>
<feature type="active site" description="Proton donor/acceptor" evidence="6">
    <location>
        <position position="413"/>
    </location>
</feature>
<dbReference type="Proteomes" id="UP000306420">
    <property type="component" value="Unassembled WGS sequence"/>
</dbReference>
<dbReference type="InterPro" id="IPR038054">
    <property type="entry name" value="LD_TPept-like_central_sf"/>
</dbReference>
<evidence type="ECO:0000256" key="3">
    <source>
        <dbReference type="ARBA" id="ARBA00022960"/>
    </source>
</evidence>
<dbReference type="GO" id="GO:0008360">
    <property type="term" value="P:regulation of cell shape"/>
    <property type="evidence" value="ECO:0007669"/>
    <property type="project" value="UniProtKB-UniRule"/>
</dbReference>
<dbReference type="AlphaFoldDB" id="A0A5R9DXI3"/>
<keyword evidence="4 6" id="KW-0573">Peptidoglycan synthesis</keyword>
<name>A0A5R9DXI3_9LACT</name>
<keyword evidence="3 6" id="KW-0133">Cell shape</keyword>
<dbReference type="GO" id="GO:0016740">
    <property type="term" value="F:transferase activity"/>
    <property type="evidence" value="ECO:0007669"/>
    <property type="project" value="UniProtKB-KW"/>
</dbReference>
<dbReference type="Gene3D" id="3.10.20.800">
    <property type="match status" value="1"/>
</dbReference>
<dbReference type="GO" id="GO:0071555">
    <property type="term" value="P:cell wall organization"/>
    <property type="evidence" value="ECO:0007669"/>
    <property type="project" value="UniProtKB-UniRule"/>
</dbReference>
<evidence type="ECO:0000256" key="1">
    <source>
        <dbReference type="ARBA" id="ARBA00004752"/>
    </source>
</evidence>
<dbReference type="EMBL" id="VBSP01000016">
    <property type="protein sequence ID" value="TLQ41494.1"/>
    <property type="molecule type" value="Genomic_DNA"/>
</dbReference>